<gene>
    <name evidence="1" type="ORF">SAMN04488564_12087</name>
</gene>
<dbReference type="RefSeq" id="WP_177320947.1">
    <property type="nucleotide sequence ID" value="NZ_FOYL01000020.1"/>
</dbReference>
<proteinExistence type="predicted"/>
<name>A0A1I6FIA4_9PSEU</name>
<reference evidence="2" key="1">
    <citation type="submission" date="2016-10" db="EMBL/GenBank/DDBJ databases">
        <authorList>
            <person name="Varghese N."/>
            <person name="Submissions S."/>
        </authorList>
    </citation>
    <scope>NUCLEOTIDE SEQUENCE [LARGE SCALE GENOMIC DNA]</scope>
    <source>
        <strain evidence="2">DSM 44232</strain>
    </source>
</reference>
<sequence length="164" mass="18159">MLETCRDNATMPNFDLVPGGAPPTLNSEFEVAFATEAGEQRLSLTEAWSVPFESCLPVRRFPSYKGQCHYIGQWWTATTGTLVGFESWLERDRLDNSRPHPSALPCGPQLTDLHHRKLQLDETLCDFTLGLGASRVRSWACAGSRFARFGSGRGPESRRGLDGA</sequence>
<dbReference type="EMBL" id="FOYL01000020">
    <property type="protein sequence ID" value="SFR29614.1"/>
    <property type="molecule type" value="Genomic_DNA"/>
</dbReference>
<accession>A0A1I6FIA4</accession>
<protein>
    <submittedName>
        <fullName evidence="1">Uncharacterized protein</fullName>
    </submittedName>
</protein>
<evidence type="ECO:0000313" key="2">
    <source>
        <dbReference type="Proteomes" id="UP000198583"/>
    </source>
</evidence>
<dbReference type="STRING" id="84724.SAMN04488564_12087"/>
<evidence type="ECO:0000313" key="1">
    <source>
        <dbReference type="EMBL" id="SFR29614.1"/>
    </source>
</evidence>
<dbReference type="AlphaFoldDB" id="A0A1I6FIA4"/>
<keyword evidence="2" id="KW-1185">Reference proteome</keyword>
<dbReference type="Proteomes" id="UP000198583">
    <property type="component" value="Unassembled WGS sequence"/>
</dbReference>
<organism evidence="1 2">
    <name type="scientific">Lentzea waywayandensis</name>
    <dbReference type="NCBI Taxonomy" id="84724"/>
    <lineage>
        <taxon>Bacteria</taxon>
        <taxon>Bacillati</taxon>
        <taxon>Actinomycetota</taxon>
        <taxon>Actinomycetes</taxon>
        <taxon>Pseudonocardiales</taxon>
        <taxon>Pseudonocardiaceae</taxon>
        <taxon>Lentzea</taxon>
    </lineage>
</organism>